<dbReference type="OrthoDB" id="8559110at2"/>
<protein>
    <submittedName>
        <fullName evidence="10">Chain length determinant protein EpsF</fullName>
    </submittedName>
</protein>
<name>A0A2U8FTT9_9BURK</name>
<evidence type="ECO:0000259" key="9">
    <source>
        <dbReference type="Pfam" id="PF13807"/>
    </source>
</evidence>
<dbReference type="EMBL" id="CP029210">
    <property type="protein sequence ID" value="AWI54469.1"/>
    <property type="molecule type" value="Genomic_DNA"/>
</dbReference>
<keyword evidence="4 7" id="KW-1133">Transmembrane helix</keyword>
<dbReference type="InterPro" id="IPR003856">
    <property type="entry name" value="LPS_length_determ_N"/>
</dbReference>
<feature type="transmembrane region" description="Helical" evidence="7">
    <location>
        <begin position="12"/>
        <end position="35"/>
    </location>
</feature>
<feature type="coiled-coil region" evidence="6">
    <location>
        <begin position="171"/>
        <end position="198"/>
    </location>
</feature>
<proteinExistence type="predicted"/>
<dbReference type="InterPro" id="IPR032807">
    <property type="entry name" value="GNVR"/>
</dbReference>
<accession>A0A2U8FTT9</accession>
<keyword evidence="2" id="KW-1003">Cell membrane</keyword>
<gene>
    <name evidence="10" type="primary">epsF</name>
    <name evidence="10" type="ORF">DEH84_14335</name>
</gene>
<comment type="subcellular location">
    <subcellularLocation>
        <location evidence="1">Cell membrane</location>
        <topology evidence="1">Multi-pass membrane protein</topology>
    </subcellularLocation>
</comment>
<keyword evidence="6" id="KW-0175">Coiled coil</keyword>
<dbReference type="InterPro" id="IPR017468">
    <property type="entry name" value="Chain_len_reg_EpsF"/>
</dbReference>
<dbReference type="RefSeq" id="WP_109037463.1">
    <property type="nucleotide sequence ID" value="NZ_CP029210.1"/>
</dbReference>
<evidence type="ECO:0000256" key="5">
    <source>
        <dbReference type="ARBA" id="ARBA00023136"/>
    </source>
</evidence>
<dbReference type="PANTHER" id="PTHR32309:SF13">
    <property type="entry name" value="FERRIC ENTEROBACTIN TRANSPORT PROTEIN FEPE"/>
    <property type="match status" value="1"/>
</dbReference>
<evidence type="ECO:0000256" key="4">
    <source>
        <dbReference type="ARBA" id="ARBA00022989"/>
    </source>
</evidence>
<keyword evidence="5 7" id="KW-0472">Membrane</keyword>
<evidence type="ECO:0000259" key="8">
    <source>
        <dbReference type="Pfam" id="PF02706"/>
    </source>
</evidence>
<evidence type="ECO:0000256" key="3">
    <source>
        <dbReference type="ARBA" id="ARBA00022692"/>
    </source>
</evidence>
<dbReference type="AlphaFoldDB" id="A0A2U8FTT9"/>
<feature type="domain" description="Tyrosine-protein kinase G-rich" evidence="9">
    <location>
        <begin position="337"/>
        <end position="415"/>
    </location>
</feature>
<evidence type="ECO:0000313" key="10">
    <source>
        <dbReference type="EMBL" id="AWI54469.1"/>
    </source>
</evidence>
<evidence type="ECO:0000256" key="2">
    <source>
        <dbReference type="ARBA" id="ARBA00022475"/>
    </source>
</evidence>
<keyword evidence="11" id="KW-1185">Reference proteome</keyword>
<dbReference type="KEGG" id="aon:DEH84_14335"/>
<reference evidence="10 11" key="1">
    <citation type="submission" date="2018-05" db="EMBL/GenBank/DDBJ databases">
        <title>complete genome sequence of Aquabacterium olei NBRC 110486.</title>
        <authorList>
            <person name="Tang B."/>
            <person name="Chang J."/>
            <person name="Zhang L."/>
            <person name="Yang H."/>
        </authorList>
    </citation>
    <scope>NUCLEOTIDE SEQUENCE [LARGE SCALE GENOMIC DNA]</scope>
    <source>
        <strain evidence="10 11">NBRC 110486</strain>
    </source>
</reference>
<feature type="domain" description="Polysaccharide chain length determinant N-terminal" evidence="8">
    <location>
        <begin position="4"/>
        <end position="87"/>
    </location>
</feature>
<keyword evidence="3 7" id="KW-0812">Transmembrane</keyword>
<dbReference type="InterPro" id="IPR050445">
    <property type="entry name" value="Bact_polysacc_biosynth/exp"/>
</dbReference>
<evidence type="ECO:0000256" key="1">
    <source>
        <dbReference type="ARBA" id="ARBA00004651"/>
    </source>
</evidence>
<dbReference type="GO" id="GO:0005886">
    <property type="term" value="C:plasma membrane"/>
    <property type="evidence" value="ECO:0007669"/>
    <property type="project" value="UniProtKB-SubCell"/>
</dbReference>
<organism evidence="10 11">
    <name type="scientific">Aquabacterium olei</name>
    <dbReference type="NCBI Taxonomy" id="1296669"/>
    <lineage>
        <taxon>Bacteria</taxon>
        <taxon>Pseudomonadati</taxon>
        <taxon>Pseudomonadota</taxon>
        <taxon>Betaproteobacteria</taxon>
        <taxon>Burkholderiales</taxon>
        <taxon>Aquabacterium</taxon>
    </lineage>
</organism>
<evidence type="ECO:0000256" key="6">
    <source>
        <dbReference type="SAM" id="Coils"/>
    </source>
</evidence>
<dbReference type="PANTHER" id="PTHR32309">
    <property type="entry name" value="TYROSINE-PROTEIN KINASE"/>
    <property type="match status" value="1"/>
</dbReference>
<evidence type="ECO:0000256" key="7">
    <source>
        <dbReference type="SAM" id="Phobius"/>
    </source>
</evidence>
<dbReference type="Proteomes" id="UP000244892">
    <property type="component" value="Chromosome"/>
</dbReference>
<dbReference type="Pfam" id="PF13807">
    <property type="entry name" value="GNVR"/>
    <property type="match status" value="1"/>
</dbReference>
<feature type="transmembrane region" description="Helical" evidence="7">
    <location>
        <begin position="393"/>
        <end position="413"/>
    </location>
</feature>
<evidence type="ECO:0000313" key="11">
    <source>
        <dbReference type="Proteomes" id="UP000244892"/>
    </source>
</evidence>
<dbReference type="NCBIfam" id="TIGR03017">
    <property type="entry name" value="EpsF"/>
    <property type="match status" value="1"/>
</dbReference>
<dbReference type="Pfam" id="PF02706">
    <property type="entry name" value="Wzz"/>
    <property type="match status" value="1"/>
</dbReference>
<dbReference type="GO" id="GO:0004713">
    <property type="term" value="F:protein tyrosine kinase activity"/>
    <property type="evidence" value="ECO:0007669"/>
    <property type="project" value="TreeGrafter"/>
</dbReference>
<sequence>MSFAQFLAILRARWKAPVFTLVFLVTVAMLLAFLLPKKYTAEGSVVVESRTPDPINGTLMPQTSQYLSTQVDIVRSDRVAKRVIRNLKLHESQMLRASWQEATEGRGDFETWIAESLLNSLEVKPERNSNVIGISYVASDPNFAAALVNEFIKGYVDVNLELRVSPAKQYSSMFTDQLAQAREALETAQRKLSAFQQQKGIVATDERIDVETARLGELSAQLVTLQAVTADAVSRKSQAGINSPDAMNSAVIMGLKADLARQEARLKEEGDRYADNHPAMGRLRAGIDELKARIQAESAAVGRTSGVSAQIAMQREAQTRALLDAQRDKVLKLKATRDEAMLLANDVASAQRGFDAIQARVQQSSLESRLDQTNVAVLKYATAPYRHSSPRKLLYLLQALFVGLFVGIGIAVVRELRDRRVRVDQDLRELVGATSLGSMPEALTRASKALPMRFLPLPGSKTSVRLPSPSV</sequence>